<dbReference type="PROSITE" id="PS50935">
    <property type="entry name" value="SSB"/>
    <property type="match status" value="1"/>
</dbReference>
<dbReference type="InterPro" id="IPR011344">
    <property type="entry name" value="ssDNA-bd"/>
</dbReference>
<proteinExistence type="predicted"/>
<accession>A0ABV6DY69</accession>
<evidence type="ECO:0000256" key="4">
    <source>
        <dbReference type="SAM" id="MobiDB-lite"/>
    </source>
</evidence>
<dbReference type="InterPro" id="IPR000424">
    <property type="entry name" value="Primosome_PriB/ssb"/>
</dbReference>
<organism evidence="5 6">
    <name type="scientific">Nocardioides zeicaulis</name>
    <dbReference type="NCBI Taxonomy" id="1776857"/>
    <lineage>
        <taxon>Bacteria</taxon>
        <taxon>Bacillati</taxon>
        <taxon>Actinomycetota</taxon>
        <taxon>Actinomycetes</taxon>
        <taxon>Propionibacteriales</taxon>
        <taxon>Nocardioidaceae</taxon>
        <taxon>Nocardioides</taxon>
    </lineage>
</organism>
<evidence type="ECO:0000256" key="3">
    <source>
        <dbReference type="RuleBase" id="RU000524"/>
    </source>
</evidence>
<evidence type="ECO:0000256" key="2">
    <source>
        <dbReference type="PIRNR" id="PIRNR002070"/>
    </source>
</evidence>
<dbReference type="SUPFAM" id="SSF50249">
    <property type="entry name" value="Nucleic acid-binding proteins"/>
    <property type="match status" value="1"/>
</dbReference>
<evidence type="ECO:0000313" key="6">
    <source>
        <dbReference type="Proteomes" id="UP001589698"/>
    </source>
</evidence>
<keyword evidence="6" id="KW-1185">Reference proteome</keyword>
<dbReference type="CDD" id="cd04496">
    <property type="entry name" value="SSB_OBF"/>
    <property type="match status" value="1"/>
</dbReference>
<dbReference type="NCBIfam" id="TIGR00621">
    <property type="entry name" value="ssb"/>
    <property type="match status" value="1"/>
</dbReference>
<sequence length="134" mass="14477">MNDTQITLTGLVGGEVTLRELSGDRCVASFRVACTPSRFRDGEWVRGTPSWHTVKAWNRLARNVADSLHTGEPVIVHGRLVADVWDREGKPQTSFEVVASSVGHDLTQGTSVLTRPAREVADGPATGTDEPRAA</sequence>
<dbReference type="Gene3D" id="2.40.50.140">
    <property type="entry name" value="Nucleic acid-binding proteins"/>
    <property type="match status" value="1"/>
</dbReference>
<feature type="region of interest" description="Disordered" evidence="4">
    <location>
        <begin position="108"/>
        <end position="134"/>
    </location>
</feature>
<dbReference type="RefSeq" id="WP_378517340.1">
    <property type="nucleotide sequence ID" value="NZ_CBCSDI010000011.1"/>
</dbReference>
<keyword evidence="1 2" id="KW-0238">DNA-binding</keyword>
<dbReference type="EMBL" id="JBHLXH010000001">
    <property type="protein sequence ID" value="MFC0221666.1"/>
    <property type="molecule type" value="Genomic_DNA"/>
</dbReference>
<dbReference type="GO" id="GO:0003677">
    <property type="term" value="F:DNA binding"/>
    <property type="evidence" value="ECO:0007669"/>
    <property type="project" value="UniProtKB-KW"/>
</dbReference>
<dbReference type="Proteomes" id="UP001589698">
    <property type="component" value="Unassembled WGS sequence"/>
</dbReference>
<evidence type="ECO:0000313" key="5">
    <source>
        <dbReference type="EMBL" id="MFC0221666.1"/>
    </source>
</evidence>
<reference evidence="5 6" key="1">
    <citation type="submission" date="2024-09" db="EMBL/GenBank/DDBJ databases">
        <authorList>
            <person name="Sun Q."/>
            <person name="Mori K."/>
        </authorList>
    </citation>
    <scope>NUCLEOTIDE SEQUENCE [LARGE SCALE GENOMIC DNA]</scope>
    <source>
        <strain evidence="5 6">CCM 8654</strain>
    </source>
</reference>
<dbReference type="InterPro" id="IPR012340">
    <property type="entry name" value="NA-bd_OB-fold"/>
</dbReference>
<comment type="caution">
    <text evidence="5">The sequence shown here is derived from an EMBL/GenBank/DDBJ whole genome shotgun (WGS) entry which is preliminary data.</text>
</comment>
<gene>
    <name evidence="5" type="ORF">ACFFJG_04160</name>
</gene>
<dbReference type="PANTHER" id="PTHR10302">
    <property type="entry name" value="SINGLE-STRANDED DNA-BINDING PROTEIN"/>
    <property type="match status" value="1"/>
</dbReference>
<name>A0ABV6DY69_9ACTN</name>
<protein>
    <recommendedName>
        <fullName evidence="2 3">Single-stranded DNA-binding protein</fullName>
    </recommendedName>
</protein>
<dbReference type="Pfam" id="PF00436">
    <property type="entry name" value="SSB"/>
    <property type="match status" value="1"/>
</dbReference>
<evidence type="ECO:0000256" key="1">
    <source>
        <dbReference type="ARBA" id="ARBA00023125"/>
    </source>
</evidence>
<dbReference type="PIRSF" id="PIRSF002070">
    <property type="entry name" value="SSB"/>
    <property type="match status" value="1"/>
</dbReference>
<dbReference type="PANTHER" id="PTHR10302:SF27">
    <property type="entry name" value="SINGLE-STRANDED DNA-BINDING PROTEIN"/>
    <property type="match status" value="1"/>
</dbReference>